<gene>
    <name evidence="1" type="ORF">BDV26DRAFT_299092</name>
</gene>
<keyword evidence="2" id="KW-1185">Reference proteome</keyword>
<accession>A0A5N7AQT2</accession>
<organism evidence="1 2">
    <name type="scientific">Aspergillus bertholletiae</name>
    <dbReference type="NCBI Taxonomy" id="1226010"/>
    <lineage>
        <taxon>Eukaryota</taxon>
        <taxon>Fungi</taxon>
        <taxon>Dikarya</taxon>
        <taxon>Ascomycota</taxon>
        <taxon>Pezizomycotina</taxon>
        <taxon>Eurotiomycetes</taxon>
        <taxon>Eurotiomycetidae</taxon>
        <taxon>Eurotiales</taxon>
        <taxon>Aspergillaceae</taxon>
        <taxon>Aspergillus</taxon>
        <taxon>Aspergillus subgen. Circumdati</taxon>
    </lineage>
</organism>
<dbReference type="EMBL" id="ML736476">
    <property type="protein sequence ID" value="KAE8371110.1"/>
    <property type="molecule type" value="Genomic_DNA"/>
</dbReference>
<protein>
    <submittedName>
        <fullName evidence="1">Uncharacterized protein</fullName>
    </submittedName>
</protein>
<dbReference type="OrthoDB" id="4426943at2759"/>
<sequence length="122" mass="13618">MAPNTNGAEDSATPSNNAQIELILSLLRHDQAATKYQEQLESEIRQNKSAYRQLLGHCIQLEGKLCEVEHMKSRFETAMDHAIEDNKALYRALDLEKAKTKDAEGRVASLCSINQSLLSFLG</sequence>
<dbReference type="AlphaFoldDB" id="A0A5N7AQT2"/>
<name>A0A5N7AQT2_9EURO</name>
<proteinExistence type="predicted"/>
<evidence type="ECO:0000313" key="1">
    <source>
        <dbReference type="EMBL" id="KAE8371110.1"/>
    </source>
</evidence>
<reference evidence="1 2" key="1">
    <citation type="submission" date="2019-04" db="EMBL/GenBank/DDBJ databases">
        <title>Friends and foes A comparative genomics studyof 23 Aspergillus species from section Flavi.</title>
        <authorList>
            <consortium name="DOE Joint Genome Institute"/>
            <person name="Kjaerbolling I."/>
            <person name="Vesth T."/>
            <person name="Frisvad J.C."/>
            <person name="Nybo J.L."/>
            <person name="Theobald S."/>
            <person name="Kildgaard S."/>
            <person name="Isbrandt T."/>
            <person name="Kuo A."/>
            <person name="Sato A."/>
            <person name="Lyhne E.K."/>
            <person name="Kogle M.E."/>
            <person name="Wiebenga A."/>
            <person name="Kun R.S."/>
            <person name="Lubbers R.J."/>
            <person name="Makela M.R."/>
            <person name="Barry K."/>
            <person name="Chovatia M."/>
            <person name="Clum A."/>
            <person name="Daum C."/>
            <person name="Haridas S."/>
            <person name="He G."/>
            <person name="LaButti K."/>
            <person name="Lipzen A."/>
            <person name="Mondo S."/>
            <person name="Riley R."/>
            <person name="Salamov A."/>
            <person name="Simmons B.A."/>
            <person name="Magnuson J.K."/>
            <person name="Henrissat B."/>
            <person name="Mortensen U.H."/>
            <person name="Larsen T.O."/>
            <person name="Devries R.P."/>
            <person name="Grigoriev I.V."/>
            <person name="Machida M."/>
            <person name="Baker S.E."/>
            <person name="Andersen M.R."/>
        </authorList>
    </citation>
    <scope>NUCLEOTIDE SEQUENCE [LARGE SCALE GENOMIC DNA]</scope>
    <source>
        <strain evidence="1 2">IBT 29228</strain>
    </source>
</reference>
<evidence type="ECO:0000313" key="2">
    <source>
        <dbReference type="Proteomes" id="UP000326198"/>
    </source>
</evidence>
<dbReference type="Proteomes" id="UP000326198">
    <property type="component" value="Unassembled WGS sequence"/>
</dbReference>